<dbReference type="GO" id="GO:0006355">
    <property type="term" value="P:regulation of DNA-templated transcription"/>
    <property type="evidence" value="ECO:0007669"/>
    <property type="project" value="InterPro"/>
</dbReference>
<keyword evidence="3" id="KW-0805">Transcription regulation</keyword>
<proteinExistence type="predicted"/>
<dbReference type="GO" id="GO:0005829">
    <property type="term" value="C:cytosol"/>
    <property type="evidence" value="ECO:0007669"/>
    <property type="project" value="TreeGrafter"/>
</dbReference>
<dbReference type="Pfam" id="PF00486">
    <property type="entry name" value="Trans_reg_C"/>
    <property type="match status" value="1"/>
</dbReference>
<dbReference type="SUPFAM" id="SSF46894">
    <property type="entry name" value="C-terminal effector domain of the bipartite response regulators"/>
    <property type="match status" value="1"/>
</dbReference>
<evidence type="ECO:0000313" key="10">
    <source>
        <dbReference type="EMBL" id="KAE8129188.1"/>
    </source>
</evidence>
<gene>
    <name evidence="10" type="ORF">DDE84_03685</name>
</gene>
<protein>
    <submittedName>
        <fullName evidence="10">DNA-binding response regulator</fullName>
    </submittedName>
</protein>
<feature type="domain" description="OmpR/PhoB-type" evidence="9">
    <location>
        <begin position="134"/>
        <end position="231"/>
    </location>
</feature>
<keyword evidence="2" id="KW-0902">Two-component regulatory system</keyword>
<evidence type="ECO:0000256" key="5">
    <source>
        <dbReference type="ARBA" id="ARBA00023159"/>
    </source>
</evidence>
<evidence type="ECO:0000256" key="8">
    <source>
        <dbReference type="SAM" id="MobiDB-lite"/>
    </source>
</evidence>
<feature type="compositionally biased region" description="Polar residues" evidence="8">
    <location>
        <begin position="280"/>
        <end position="290"/>
    </location>
</feature>
<evidence type="ECO:0000256" key="3">
    <source>
        <dbReference type="ARBA" id="ARBA00023015"/>
    </source>
</evidence>
<keyword evidence="4 7" id="KW-0238">DNA-binding</keyword>
<feature type="compositionally biased region" description="Low complexity" evidence="8">
    <location>
        <begin position="239"/>
        <end position="253"/>
    </location>
</feature>
<feature type="DNA-binding region" description="OmpR/PhoB-type" evidence="7">
    <location>
        <begin position="134"/>
        <end position="231"/>
    </location>
</feature>
<dbReference type="PANTHER" id="PTHR48111:SF16">
    <property type="entry name" value="TRANSCRIPTIONAL REGULATORY PROTEIN GLNR"/>
    <property type="match status" value="1"/>
</dbReference>
<accession>A0A5N6S3Y5</accession>
<dbReference type="InterPro" id="IPR049170">
    <property type="entry name" value="GlnR_N"/>
</dbReference>
<dbReference type="GO" id="GO:0000976">
    <property type="term" value="F:transcription cis-regulatory region binding"/>
    <property type="evidence" value="ECO:0007669"/>
    <property type="project" value="TreeGrafter"/>
</dbReference>
<dbReference type="EMBL" id="QDAG01000003">
    <property type="protein sequence ID" value="KAE8129188.1"/>
    <property type="molecule type" value="Genomic_DNA"/>
</dbReference>
<keyword evidence="6" id="KW-0804">Transcription</keyword>
<dbReference type="CDD" id="cd00383">
    <property type="entry name" value="trans_reg_C"/>
    <property type="match status" value="1"/>
</dbReference>
<dbReference type="PANTHER" id="PTHR48111">
    <property type="entry name" value="REGULATOR OF RPOS"/>
    <property type="match status" value="1"/>
</dbReference>
<keyword evidence="11" id="KW-1185">Reference proteome</keyword>
<dbReference type="Gene3D" id="1.10.10.10">
    <property type="entry name" value="Winged helix-like DNA-binding domain superfamily/Winged helix DNA-binding domain"/>
    <property type="match status" value="1"/>
</dbReference>
<keyword evidence="5" id="KW-0010">Activator</keyword>
<evidence type="ECO:0000313" key="11">
    <source>
        <dbReference type="Proteomes" id="UP000325415"/>
    </source>
</evidence>
<evidence type="ECO:0000256" key="6">
    <source>
        <dbReference type="ARBA" id="ARBA00023163"/>
    </source>
</evidence>
<evidence type="ECO:0000256" key="4">
    <source>
        <dbReference type="ARBA" id="ARBA00023125"/>
    </source>
</evidence>
<dbReference type="SMART" id="SM00862">
    <property type="entry name" value="Trans_reg_C"/>
    <property type="match status" value="1"/>
</dbReference>
<comment type="caution">
    <text evidence="10">The sequence shown here is derived from an EMBL/GenBank/DDBJ whole genome shotgun (WGS) entry which is preliminary data.</text>
</comment>
<dbReference type="InterPro" id="IPR039420">
    <property type="entry name" value="WalR-like"/>
</dbReference>
<dbReference type="InterPro" id="IPR016032">
    <property type="entry name" value="Sig_transdc_resp-reg_C-effctor"/>
</dbReference>
<keyword evidence="1" id="KW-0597">Phosphoprotein</keyword>
<dbReference type="InterPro" id="IPR001867">
    <property type="entry name" value="OmpR/PhoB-type_DNA-bd"/>
</dbReference>
<name>A0A5N6S3Y5_9BIFI</name>
<feature type="region of interest" description="Disordered" evidence="8">
    <location>
        <begin position="228"/>
        <end position="290"/>
    </location>
</feature>
<dbReference type="GeneID" id="78126794"/>
<dbReference type="Proteomes" id="UP000325415">
    <property type="component" value="Unassembled WGS sequence"/>
</dbReference>
<dbReference type="PROSITE" id="PS51755">
    <property type="entry name" value="OMPR_PHOB"/>
    <property type="match status" value="1"/>
</dbReference>
<dbReference type="FunFam" id="1.10.10.10:FF:000216">
    <property type="entry name" value="DNA-binding response regulator"/>
    <property type="match status" value="1"/>
</dbReference>
<dbReference type="InterPro" id="IPR036388">
    <property type="entry name" value="WH-like_DNA-bd_sf"/>
</dbReference>
<evidence type="ECO:0000259" key="9">
    <source>
        <dbReference type="PROSITE" id="PS51755"/>
    </source>
</evidence>
<dbReference type="OrthoDB" id="8927943at2"/>
<dbReference type="RefSeq" id="WP_152580393.1">
    <property type="nucleotide sequence ID" value="NZ_JALCCS010000010.1"/>
</dbReference>
<evidence type="ECO:0000256" key="2">
    <source>
        <dbReference type="ARBA" id="ARBA00023012"/>
    </source>
</evidence>
<dbReference type="GO" id="GO:0032993">
    <property type="term" value="C:protein-DNA complex"/>
    <property type="evidence" value="ECO:0007669"/>
    <property type="project" value="TreeGrafter"/>
</dbReference>
<evidence type="ECO:0000256" key="7">
    <source>
        <dbReference type="PROSITE-ProRule" id="PRU01091"/>
    </source>
</evidence>
<dbReference type="Pfam" id="PF21695">
    <property type="entry name" value="GlnR_1st"/>
    <property type="match status" value="1"/>
</dbReference>
<dbReference type="AlphaFoldDB" id="A0A5N6S3Y5"/>
<evidence type="ECO:0000256" key="1">
    <source>
        <dbReference type="ARBA" id="ARBA00022553"/>
    </source>
</evidence>
<organism evidence="10 11">
    <name type="scientific">Bifidobacterium tibiigranuli</name>
    <dbReference type="NCBI Taxonomy" id="2172043"/>
    <lineage>
        <taxon>Bacteria</taxon>
        <taxon>Bacillati</taxon>
        <taxon>Actinomycetota</taxon>
        <taxon>Actinomycetes</taxon>
        <taxon>Bifidobacteriales</taxon>
        <taxon>Bifidobacteriaceae</taxon>
        <taxon>Bifidobacterium</taxon>
    </lineage>
</organism>
<reference evidence="10 11" key="1">
    <citation type="submission" date="2018-04" db="EMBL/GenBank/DDBJ databases">
        <authorList>
            <person name="Eckel V.P."/>
            <person name="Vogel R.F."/>
        </authorList>
    </citation>
    <scope>NUCLEOTIDE SEQUENCE [LARGE SCALE GENOMIC DNA]</scope>
    <source>
        <strain evidence="11">TMW 2.1764</strain>
    </source>
</reference>
<dbReference type="GO" id="GO:0000156">
    <property type="term" value="F:phosphorelay response regulator activity"/>
    <property type="evidence" value="ECO:0007669"/>
    <property type="project" value="TreeGrafter"/>
</dbReference>
<dbReference type="Gene3D" id="3.40.50.2300">
    <property type="match status" value="1"/>
</dbReference>
<sequence length="290" mass="31445">MTDLTLMTSAGDPASVLPSLALLSHRVRVLPMDAASLVKMPENTILFLDARDDLATAKTLCRLVQATGLSTPIMLILTEGGFTVVNSQWGVSDVVVASASPAEVEGRLRLVSERGNQVMVHTAGNEEVPEQGEDGQIRSGDLMVDTNGYTASLHGHPIDLAYKEFELLKYLVQHPNRVFTRAQLLQEVWGYDYYGGTRTVDVHIRRLRAKLGGEYEHLIGTVRNVGYRFDPPEGEKPAAVEAAQEAQEAQSAQNMQDAQDAESTHGVDDIDDEAAGQPAADSNPSHGAQR</sequence>